<feature type="domain" description="Rv2993c-like N-terminal" evidence="5">
    <location>
        <begin position="3"/>
        <end position="64"/>
    </location>
</feature>
<gene>
    <name evidence="6" type="ORF">EZ313_04535</name>
</gene>
<comment type="similarity">
    <text evidence="2">Belongs to the FAH family.</text>
</comment>
<dbReference type="PANTHER" id="PTHR42796">
    <property type="entry name" value="FUMARYLACETOACETATE HYDROLASE DOMAIN-CONTAINING PROTEIN 2A-RELATED"/>
    <property type="match status" value="1"/>
</dbReference>
<keyword evidence="3" id="KW-0479">Metal-binding</keyword>
<dbReference type="Gene3D" id="3.90.850.10">
    <property type="entry name" value="Fumarylacetoacetase-like, C-terminal domain"/>
    <property type="match status" value="1"/>
</dbReference>
<dbReference type="PANTHER" id="PTHR42796:SF4">
    <property type="entry name" value="FUMARYLACETOACETATE HYDROLASE DOMAIN-CONTAINING PROTEIN 2A"/>
    <property type="match status" value="1"/>
</dbReference>
<dbReference type="GO" id="GO:0044281">
    <property type="term" value="P:small molecule metabolic process"/>
    <property type="evidence" value="ECO:0007669"/>
    <property type="project" value="UniProtKB-ARBA"/>
</dbReference>
<dbReference type="InterPro" id="IPR036663">
    <property type="entry name" value="Fumarylacetoacetase_C_sf"/>
</dbReference>
<proteinExistence type="inferred from homology"/>
<dbReference type="InterPro" id="IPR011234">
    <property type="entry name" value="Fumarylacetoacetase-like_C"/>
</dbReference>
<sequence>MIRLIHYRHGGRRQWGVVFGDAIVPLDGDYETTADVVTSGLQRARTLTSRQPSVPLGQVTLLSPVTPNQQFICQGINYASHVRESGMDPAQITFNTIFTKASSAICPADADIVRPARHTLLDYEIELGLVMARKVDRPVDVTMENLHEWFAGITIVNDVTARDVQLPQGQFYKGKSFRGFGPVGPYLVALEPHEWRRLLDLRMQLDVNGSTRQHAYCREMIYRPDETLSELSRLQDLGPGDLIATGTPGGCAARAPSKMVALLARVLMSERGKWAAFVRKGRRNGRYLKAGDTMSLSIRTDDGAIDLGQQRCRVVEATA</sequence>
<dbReference type="AlphaFoldDB" id="A0A4Z0C4R8"/>
<dbReference type="InterPro" id="IPR051121">
    <property type="entry name" value="FAH"/>
</dbReference>
<dbReference type="Proteomes" id="UP000298180">
    <property type="component" value="Unassembled WGS sequence"/>
</dbReference>
<dbReference type="Pfam" id="PF01557">
    <property type="entry name" value="FAA_hydrolase"/>
    <property type="match status" value="1"/>
</dbReference>
<reference evidence="6 7" key="1">
    <citation type="submission" date="2019-03" db="EMBL/GenBank/DDBJ databases">
        <title>Ramlibacter henchirensis DSM 14656, whole genome shotgun sequence.</title>
        <authorList>
            <person name="Zhang X."/>
            <person name="Feng G."/>
            <person name="Zhu H."/>
        </authorList>
    </citation>
    <scope>NUCLEOTIDE SEQUENCE [LARGE SCALE GENOMIC DNA]</scope>
    <source>
        <strain evidence="6 7">DSM 14656</strain>
    </source>
</reference>
<protein>
    <submittedName>
        <fullName evidence="6">DUF2437 domain-containing protein</fullName>
    </submittedName>
</protein>
<organism evidence="6 7">
    <name type="scientific">Ramlibacter henchirensis</name>
    <dbReference type="NCBI Taxonomy" id="204072"/>
    <lineage>
        <taxon>Bacteria</taxon>
        <taxon>Pseudomonadati</taxon>
        <taxon>Pseudomonadota</taxon>
        <taxon>Betaproteobacteria</taxon>
        <taxon>Burkholderiales</taxon>
        <taxon>Comamonadaceae</taxon>
        <taxon>Ramlibacter</taxon>
    </lineage>
</organism>
<evidence type="ECO:0000259" key="4">
    <source>
        <dbReference type="Pfam" id="PF01557"/>
    </source>
</evidence>
<evidence type="ECO:0000313" key="6">
    <source>
        <dbReference type="EMBL" id="TFZ05924.1"/>
    </source>
</evidence>
<comment type="cofactor">
    <cofactor evidence="1">
        <name>Mg(2+)</name>
        <dbReference type="ChEBI" id="CHEBI:18420"/>
    </cofactor>
</comment>
<comment type="caution">
    <text evidence="6">The sequence shown here is derived from an EMBL/GenBank/DDBJ whole genome shotgun (WGS) entry which is preliminary data.</text>
</comment>
<evidence type="ECO:0000256" key="2">
    <source>
        <dbReference type="ARBA" id="ARBA00010211"/>
    </source>
</evidence>
<dbReference type="EMBL" id="SMLM01000001">
    <property type="protein sequence ID" value="TFZ05924.1"/>
    <property type="molecule type" value="Genomic_DNA"/>
</dbReference>
<dbReference type="SUPFAM" id="SSF56529">
    <property type="entry name" value="FAH"/>
    <property type="match status" value="1"/>
</dbReference>
<evidence type="ECO:0000256" key="3">
    <source>
        <dbReference type="ARBA" id="ARBA00022723"/>
    </source>
</evidence>
<dbReference type="OrthoDB" id="9805307at2"/>
<accession>A0A4Z0C4R8</accession>
<feature type="domain" description="Fumarylacetoacetase-like C-terminal" evidence="4">
    <location>
        <begin position="71"/>
        <end position="315"/>
    </location>
</feature>
<dbReference type="InterPro" id="IPR018833">
    <property type="entry name" value="Rv2993c-like_N"/>
</dbReference>
<evidence type="ECO:0000256" key="1">
    <source>
        <dbReference type="ARBA" id="ARBA00001946"/>
    </source>
</evidence>
<evidence type="ECO:0000259" key="5">
    <source>
        <dbReference type="Pfam" id="PF10370"/>
    </source>
</evidence>
<dbReference type="GO" id="GO:0003824">
    <property type="term" value="F:catalytic activity"/>
    <property type="evidence" value="ECO:0007669"/>
    <property type="project" value="InterPro"/>
</dbReference>
<dbReference type="RefSeq" id="WP_135262009.1">
    <property type="nucleotide sequence ID" value="NZ_SMLM01000001.1"/>
</dbReference>
<evidence type="ECO:0000313" key="7">
    <source>
        <dbReference type="Proteomes" id="UP000298180"/>
    </source>
</evidence>
<name>A0A4Z0C4R8_9BURK</name>
<dbReference type="Pfam" id="PF10370">
    <property type="entry name" value="Rv2993c-like_N"/>
    <property type="match status" value="1"/>
</dbReference>
<keyword evidence="7" id="KW-1185">Reference proteome</keyword>
<dbReference type="GO" id="GO:0046872">
    <property type="term" value="F:metal ion binding"/>
    <property type="evidence" value="ECO:0007669"/>
    <property type="project" value="UniProtKB-KW"/>
</dbReference>